<keyword evidence="5" id="KW-1185">Reference proteome</keyword>
<evidence type="ECO:0000259" key="3">
    <source>
        <dbReference type="SMART" id="SM01007"/>
    </source>
</evidence>
<dbReference type="Proteomes" id="UP001344658">
    <property type="component" value="Unassembled WGS sequence"/>
</dbReference>
<dbReference type="Gene3D" id="3.40.225.10">
    <property type="entry name" value="Class II aldolase/adducin N-terminal domain"/>
    <property type="match status" value="1"/>
</dbReference>
<keyword evidence="2" id="KW-0456">Lyase</keyword>
<accession>A0ABU7PIC7</accession>
<dbReference type="InterPro" id="IPR001303">
    <property type="entry name" value="Aldolase_II/adducin_N"/>
</dbReference>
<organism evidence="4 5">
    <name type="scientific">Actinacidiphila polyblastidii</name>
    <dbReference type="NCBI Taxonomy" id="3110430"/>
    <lineage>
        <taxon>Bacteria</taxon>
        <taxon>Bacillati</taxon>
        <taxon>Actinomycetota</taxon>
        <taxon>Actinomycetes</taxon>
        <taxon>Kitasatosporales</taxon>
        <taxon>Streptomycetaceae</taxon>
        <taxon>Actinacidiphila</taxon>
    </lineage>
</organism>
<dbReference type="RefSeq" id="WP_330799276.1">
    <property type="nucleotide sequence ID" value="NZ_JAZEWV010000031.1"/>
</dbReference>
<dbReference type="EMBL" id="JAZEWV010000031">
    <property type="protein sequence ID" value="MEE4545581.1"/>
    <property type="molecule type" value="Genomic_DNA"/>
</dbReference>
<dbReference type="Pfam" id="PF00596">
    <property type="entry name" value="Aldolase_II"/>
    <property type="match status" value="1"/>
</dbReference>
<evidence type="ECO:0000256" key="2">
    <source>
        <dbReference type="ARBA" id="ARBA00023239"/>
    </source>
</evidence>
<dbReference type="PANTHER" id="PTHR22789">
    <property type="entry name" value="FUCULOSE PHOSPHATE ALDOLASE"/>
    <property type="match status" value="1"/>
</dbReference>
<evidence type="ECO:0000256" key="1">
    <source>
        <dbReference type="ARBA" id="ARBA00022723"/>
    </source>
</evidence>
<feature type="domain" description="Class II aldolase/adducin N-terminal" evidence="3">
    <location>
        <begin position="24"/>
        <end position="201"/>
    </location>
</feature>
<dbReference type="SMART" id="SM01007">
    <property type="entry name" value="Aldolase_II"/>
    <property type="match status" value="1"/>
</dbReference>
<proteinExistence type="predicted"/>
<gene>
    <name evidence="4" type="ORF">V2S66_26895</name>
</gene>
<dbReference type="InterPro" id="IPR036409">
    <property type="entry name" value="Aldolase_II/adducin_N_sf"/>
</dbReference>
<dbReference type="PANTHER" id="PTHR22789:SF0">
    <property type="entry name" value="3-OXO-TETRONATE 4-PHOSPHATE DECARBOXYLASE-RELATED"/>
    <property type="match status" value="1"/>
</dbReference>
<keyword evidence="1" id="KW-0479">Metal-binding</keyword>
<dbReference type="SUPFAM" id="SSF53639">
    <property type="entry name" value="AraD/HMP-PK domain-like"/>
    <property type="match status" value="1"/>
</dbReference>
<protein>
    <submittedName>
        <fullName evidence="4">Class II aldolase/adducin family protein</fullName>
    </submittedName>
</protein>
<evidence type="ECO:0000313" key="4">
    <source>
        <dbReference type="EMBL" id="MEE4545581.1"/>
    </source>
</evidence>
<evidence type="ECO:0000313" key="5">
    <source>
        <dbReference type="Proteomes" id="UP001344658"/>
    </source>
</evidence>
<reference evidence="4 5" key="1">
    <citation type="submission" date="2023-12" db="EMBL/GenBank/DDBJ databases">
        <title>Streptomyces sp. V4-01.</title>
        <authorList>
            <person name="Somphong A."/>
            <person name="Phongsopitanun W."/>
        </authorList>
    </citation>
    <scope>NUCLEOTIDE SEQUENCE [LARGE SCALE GENOMIC DNA]</scope>
    <source>
        <strain evidence="4 5">V4-01</strain>
    </source>
</reference>
<name>A0ABU7PIC7_9ACTN</name>
<comment type="caution">
    <text evidence="4">The sequence shown here is derived from an EMBL/GenBank/DDBJ whole genome shotgun (WGS) entry which is preliminary data.</text>
</comment>
<sequence length="255" mass="27466">MTTAPTGSRDTAAAAPAPVRRLVAQLALGARMLSLDGHDDFNQGQISARMPGAGAFHIKNALCGFDEARPEDVVAAPVDDREPAPRTAPPELPLHQAIYQARPDVNAIVHSHAPHTLVFGATDLPLRPVSHDGAYFVGRTGLFTQTSNTVLDIATGAAIAEALGDRPGVLLRNHGGVVVGKSVRHAAVLAQVLEHACRLQLLAQSSGAPYHWSDARDVRLKRDFVYADLSVRSYWDWAVRRVARVWPESAHWLAP</sequence>
<dbReference type="InterPro" id="IPR050197">
    <property type="entry name" value="Aldolase_class_II_sugar_metab"/>
</dbReference>